<keyword evidence="2" id="KW-0472">Membrane</keyword>
<feature type="region of interest" description="Disordered" evidence="1">
    <location>
        <begin position="222"/>
        <end position="241"/>
    </location>
</feature>
<sequence>MARQPGDVFVEETSHDVRFVGNWTRERGTLFHDGALMRTEDLEASVEVTFWGTGVKLLGSLGWNHSRLAISLDGGNATIFDAYCCPPTGSIAQVVQFDAHGLGRGAHVLNVTNLAAGPHGSVLEIDAFIITESPTRTVPLAILATVLLLFGGWMLWVRRRELGWEDGKYNPSNAYRMVPTTTPLEGCEEEFGDVVCESDHLLKAAEQPEVGEVRVSQDDLELVGDNDGDKVPATGGTLGIR</sequence>
<evidence type="ECO:0000256" key="1">
    <source>
        <dbReference type="SAM" id="MobiDB-lite"/>
    </source>
</evidence>
<evidence type="ECO:0000313" key="4">
    <source>
        <dbReference type="Proteomes" id="UP000815677"/>
    </source>
</evidence>
<proteinExistence type="predicted"/>
<reference evidence="3" key="1">
    <citation type="submission" date="2014-09" db="EMBL/GenBank/DDBJ databases">
        <title>Genome sequence of the luminous mushroom Mycena chlorophos for searching fungal bioluminescence genes.</title>
        <authorList>
            <person name="Tanaka Y."/>
            <person name="Kasuga D."/>
            <person name="Oba Y."/>
            <person name="Hase S."/>
            <person name="Sato K."/>
            <person name="Oba Y."/>
            <person name="Sakakibara Y."/>
        </authorList>
    </citation>
    <scope>NUCLEOTIDE SEQUENCE</scope>
</reference>
<protein>
    <submittedName>
        <fullName evidence="3">Uncharacterized protein</fullName>
    </submittedName>
</protein>
<evidence type="ECO:0000313" key="3">
    <source>
        <dbReference type="EMBL" id="GAT43846.1"/>
    </source>
</evidence>
<keyword evidence="4" id="KW-1185">Reference proteome</keyword>
<feature type="transmembrane region" description="Helical" evidence="2">
    <location>
        <begin position="138"/>
        <end position="157"/>
    </location>
</feature>
<keyword evidence="2" id="KW-1133">Transmembrane helix</keyword>
<dbReference type="Gene3D" id="2.60.120.260">
    <property type="entry name" value="Galactose-binding domain-like"/>
    <property type="match status" value="1"/>
</dbReference>
<gene>
    <name evidence="3" type="ORF">MCHLO_01511</name>
</gene>
<evidence type="ECO:0000256" key="2">
    <source>
        <dbReference type="SAM" id="Phobius"/>
    </source>
</evidence>
<dbReference type="EMBL" id="DF839342">
    <property type="protein sequence ID" value="GAT43846.1"/>
    <property type="molecule type" value="Genomic_DNA"/>
</dbReference>
<keyword evidence="2" id="KW-0812">Transmembrane</keyword>
<name>A0ABQ0KY56_MYCCL</name>
<dbReference type="Proteomes" id="UP000815677">
    <property type="component" value="Unassembled WGS sequence"/>
</dbReference>
<organism evidence="3 4">
    <name type="scientific">Mycena chlorophos</name>
    <name type="common">Agaric fungus</name>
    <name type="synonym">Agaricus chlorophos</name>
    <dbReference type="NCBI Taxonomy" id="658473"/>
    <lineage>
        <taxon>Eukaryota</taxon>
        <taxon>Fungi</taxon>
        <taxon>Dikarya</taxon>
        <taxon>Basidiomycota</taxon>
        <taxon>Agaricomycotina</taxon>
        <taxon>Agaricomycetes</taxon>
        <taxon>Agaricomycetidae</taxon>
        <taxon>Agaricales</taxon>
        <taxon>Marasmiineae</taxon>
        <taxon>Mycenaceae</taxon>
        <taxon>Mycena</taxon>
    </lineage>
</organism>
<accession>A0ABQ0KY56</accession>